<dbReference type="InterPro" id="IPR003593">
    <property type="entry name" value="AAA+_ATPase"/>
</dbReference>
<evidence type="ECO:0000256" key="2">
    <source>
        <dbReference type="ARBA" id="ARBA00022840"/>
    </source>
</evidence>
<dbReference type="Pfam" id="PF00005">
    <property type="entry name" value="ABC_tran"/>
    <property type="match status" value="1"/>
</dbReference>
<evidence type="ECO:0000313" key="5">
    <source>
        <dbReference type="Proteomes" id="UP000702952"/>
    </source>
</evidence>
<name>A0AA44J9U4_AGRTU</name>
<dbReference type="Gene3D" id="3.40.50.300">
    <property type="entry name" value="P-loop containing nucleotide triphosphate hydrolases"/>
    <property type="match status" value="1"/>
</dbReference>
<organism evidence="4 5">
    <name type="scientific">Agrobacterium tumefaciens</name>
    <dbReference type="NCBI Taxonomy" id="358"/>
    <lineage>
        <taxon>Bacteria</taxon>
        <taxon>Pseudomonadati</taxon>
        <taxon>Pseudomonadota</taxon>
        <taxon>Alphaproteobacteria</taxon>
        <taxon>Hyphomicrobiales</taxon>
        <taxon>Rhizobiaceae</taxon>
        <taxon>Rhizobium/Agrobacterium group</taxon>
        <taxon>Agrobacterium</taxon>
        <taxon>Agrobacterium tumefaciens complex</taxon>
    </lineage>
</organism>
<keyword evidence="2 4" id="KW-0067">ATP-binding</keyword>
<dbReference type="GO" id="GO:0005524">
    <property type="term" value="F:ATP binding"/>
    <property type="evidence" value="ECO:0007669"/>
    <property type="project" value="UniProtKB-KW"/>
</dbReference>
<evidence type="ECO:0000313" key="4">
    <source>
        <dbReference type="EMBL" id="NTC29022.1"/>
    </source>
</evidence>
<accession>A0AA44J9U4</accession>
<dbReference type="SUPFAM" id="SSF52540">
    <property type="entry name" value="P-loop containing nucleoside triphosphate hydrolases"/>
    <property type="match status" value="1"/>
</dbReference>
<dbReference type="Proteomes" id="UP000702952">
    <property type="component" value="Unassembled WGS sequence"/>
</dbReference>
<sequence length="194" mass="21240">MPSILSARSLQYLNLGPFNLDVETGTCLAITGPSGVGKSVLLRMLADLIPHSGFITLDGRECSNMPAPLWRRAVRYNASEPGWWDRTVGSHFTTGESRERGKALGLRDGIFEDPPANLSTGERQRLAFLRSIESVPRFLLLDEPTSALDRAATLQVEGMIKDLLEKDVGVLIVSHDPDQVERVASAIFKIGTPQ</sequence>
<reference evidence="4" key="1">
    <citation type="journal article" date="2020" name="Science">
        <title>Unexpected conservation and global transmission of agrobacterial virulence plasmids.</title>
        <authorList>
            <person name="Weisberg A.J."/>
            <person name="Davis E.W. 2nd"/>
            <person name="Tabima J."/>
            <person name="Belcher M.S."/>
            <person name="Miller M."/>
            <person name="Kuo C.H."/>
            <person name="Loper J.E."/>
            <person name="Grunwald N.J."/>
            <person name="Putnam M.L."/>
            <person name="Chang J.H."/>
        </authorList>
    </citation>
    <scope>NUCLEOTIDE SEQUENCE</scope>
    <source>
        <strain evidence="4">17-1853-1a</strain>
    </source>
</reference>
<feature type="domain" description="ABC transporter" evidence="3">
    <location>
        <begin position="5"/>
        <end position="193"/>
    </location>
</feature>
<gene>
    <name evidence="4" type="ORF">G6M46_12705</name>
</gene>
<evidence type="ECO:0000259" key="3">
    <source>
        <dbReference type="PROSITE" id="PS50893"/>
    </source>
</evidence>
<protein>
    <submittedName>
        <fullName evidence="4">ATP-binding cassette domain-containing protein</fullName>
    </submittedName>
</protein>
<dbReference type="SMART" id="SM00382">
    <property type="entry name" value="AAA"/>
    <property type="match status" value="1"/>
</dbReference>
<dbReference type="EMBL" id="JAAMAY010000021">
    <property type="protein sequence ID" value="NTC29022.1"/>
    <property type="molecule type" value="Genomic_DNA"/>
</dbReference>
<dbReference type="PROSITE" id="PS50893">
    <property type="entry name" value="ABC_TRANSPORTER_2"/>
    <property type="match status" value="1"/>
</dbReference>
<comment type="caution">
    <text evidence="4">The sequence shown here is derived from an EMBL/GenBank/DDBJ whole genome shotgun (WGS) entry which is preliminary data.</text>
</comment>
<evidence type="ECO:0000256" key="1">
    <source>
        <dbReference type="ARBA" id="ARBA00022741"/>
    </source>
</evidence>
<keyword evidence="1" id="KW-0547">Nucleotide-binding</keyword>
<dbReference type="InterPro" id="IPR003439">
    <property type="entry name" value="ABC_transporter-like_ATP-bd"/>
</dbReference>
<dbReference type="CDD" id="cd00267">
    <property type="entry name" value="ABC_ATPase"/>
    <property type="match status" value="1"/>
</dbReference>
<proteinExistence type="predicted"/>
<dbReference type="RefSeq" id="WP_065660648.1">
    <property type="nucleotide sequence ID" value="NZ_CP123840.1"/>
</dbReference>
<dbReference type="PANTHER" id="PTHR43119:SF1">
    <property type="entry name" value="ABC TRANSPORTER DOMAIN-CONTAINING PROTEIN"/>
    <property type="match status" value="1"/>
</dbReference>
<dbReference type="PANTHER" id="PTHR43119">
    <property type="entry name" value="ABC TRANSPORT PROTEIN ATP-BINDING COMPONENT-RELATED"/>
    <property type="match status" value="1"/>
</dbReference>
<dbReference type="InterPro" id="IPR027417">
    <property type="entry name" value="P-loop_NTPase"/>
</dbReference>
<dbReference type="AlphaFoldDB" id="A0AA44J9U4"/>
<dbReference type="GO" id="GO:0016887">
    <property type="term" value="F:ATP hydrolysis activity"/>
    <property type="evidence" value="ECO:0007669"/>
    <property type="project" value="InterPro"/>
</dbReference>